<feature type="transmembrane region" description="Helical" evidence="1">
    <location>
        <begin position="28"/>
        <end position="49"/>
    </location>
</feature>
<evidence type="ECO:0000313" key="3">
    <source>
        <dbReference type="Proteomes" id="UP000577362"/>
    </source>
</evidence>
<reference evidence="2 3" key="1">
    <citation type="submission" date="2020-08" db="EMBL/GenBank/DDBJ databases">
        <title>Genomic Encyclopedia of Type Strains, Phase IV (KMG-IV): sequencing the most valuable type-strain genomes for metagenomic binning, comparative biology and taxonomic classification.</title>
        <authorList>
            <person name="Goeker M."/>
        </authorList>
    </citation>
    <scope>NUCLEOTIDE SEQUENCE [LARGE SCALE GENOMIC DNA]</scope>
    <source>
        <strain evidence="2 3">DSM 103737</strain>
    </source>
</reference>
<keyword evidence="1" id="KW-1133">Transmembrane helix</keyword>
<evidence type="ECO:0000256" key="1">
    <source>
        <dbReference type="SAM" id="Phobius"/>
    </source>
</evidence>
<protein>
    <submittedName>
        <fullName evidence="2">Uncharacterized protein</fullName>
    </submittedName>
</protein>
<dbReference type="EMBL" id="JACIEN010000001">
    <property type="protein sequence ID" value="MBB4015740.1"/>
    <property type="molecule type" value="Genomic_DNA"/>
</dbReference>
<gene>
    <name evidence="2" type="ORF">GGR16_000746</name>
</gene>
<keyword evidence="3" id="KW-1185">Reference proteome</keyword>
<dbReference type="Proteomes" id="UP000577362">
    <property type="component" value="Unassembled WGS sequence"/>
</dbReference>
<accession>A0A840BRV1</accession>
<keyword evidence="1" id="KW-0812">Transmembrane</keyword>
<sequence>MADFMSSIPRPVRSARRAWLSDATARMAVAYSLFALCFGFTLAVIVGVVR</sequence>
<organism evidence="2 3">
    <name type="scientific">Chelatococcus caeni</name>
    <dbReference type="NCBI Taxonomy" id="1348468"/>
    <lineage>
        <taxon>Bacteria</taxon>
        <taxon>Pseudomonadati</taxon>
        <taxon>Pseudomonadota</taxon>
        <taxon>Alphaproteobacteria</taxon>
        <taxon>Hyphomicrobiales</taxon>
        <taxon>Chelatococcaceae</taxon>
        <taxon>Chelatococcus</taxon>
    </lineage>
</organism>
<keyword evidence="1" id="KW-0472">Membrane</keyword>
<dbReference type="AlphaFoldDB" id="A0A840BRV1"/>
<comment type="caution">
    <text evidence="2">The sequence shown here is derived from an EMBL/GenBank/DDBJ whole genome shotgun (WGS) entry which is preliminary data.</text>
</comment>
<proteinExistence type="predicted"/>
<name>A0A840BRV1_9HYPH</name>
<evidence type="ECO:0000313" key="2">
    <source>
        <dbReference type="EMBL" id="MBB4015740.1"/>
    </source>
</evidence>